<comment type="caution">
    <text evidence="1">The sequence shown here is derived from an EMBL/GenBank/DDBJ whole genome shotgun (WGS) entry which is preliminary data.</text>
</comment>
<protein>
    <submittedName>
        <fullName evidence="1">Uncharacterized protein</fullName>
    </submittedName>
</protein>
<evidence type="ECO:0000313" key="1">
    <source>
        <dbReference type="EMBL" id="KAF6036381.1"/>
    </source>
</evidence>
<dbReference type="AlphaFoldDB" id="A0A7J7KET9"/>
<sequence>MAALSLPILYLVVNHEDIMTLQGGKVIKSIRSLMRADVTDKKWEIMPEDTAFRPNPETHEFTSTQTCDKAVDFAFV</sequence>
<dbReference type="Proteomes" id="UP000593567">
    <property type="component" value="Unassembled WGS sequence"/>
</dbReference>
<dbReference type="EMBL" id="VXIV02000736">
    <property type="protein sequence ID" value="KAF6036381.1"/>
    <property type="molecule type" value="Genomic_DNA"/>
</dbReference>
<proteinExistence type="predicted"/>
<organism evidence="1 2">
    <name type="scientific">Bugula neritina</name>
    <name type="common">Brown bryozoan</name>
    <name type="synonym">Sertularia neritina</name>
    <dbReference type="NCBI Taxonomy" id="10212"/>
    <lineage>
        <taxon>Eukaryota</taxon>
        <taxon>Metazoa</taxon>
        <taxon>Spiralia</taxon>
        <taxon>Lophotrochozoa</taxon>
        <taxon>Bryozoa</taxon>
        <taxon>Gymnolaemata</taxon>
        <taxon>Cheilostomatida</taxon>
        <taxon>Flustrina</taxon>
        <taxon>Buguloidea</taxon>
        <taxon>Bugulidae</taxon>
        <taxon>Bugula</taxon>
    </lineage>
</organism>
<evidence type="ECO:0000313" key="2">
    <source>
        <dbReference type="Proteomes" id="UP000593567"/>
    </source>
</evidence>
<gene>
    <name evidence="1" type="ORF">EB796_005313</name>
</gene>
<accession>A0A7J7KET9</accession>
<reference evidence="1" key="1">
    <citation type="submission" date="2020-06" db="EMBL/GenBank/DDBJ databases">
        <title>Draft genome of Bugula neritina, a colonial animal packing powerful symbionts and potential medicines.</title>
        <authorList>
            <person name="Rayko M."/>
        </authorList>
    </citation>
    <scope>NUCLEOTIDE SEQUENCE [LARGE SCALE GENOMIC DNA]</scope>
    <source>
        <strain evidence="1">Kwan_BN1</strain>
    </source>
</reference>
<keyword evidence="2" id="KW-1185">Reference proteome</keyword>
<name>A0A7J7KET9_BUGNE</name>